<evidence type="ECO:0000256" key="16">
    <source>
        <dbReference type="ARBA" id="ARBA00041712"/>
    </source>
</evidence>
<organism evidence="20 21">
    <name type="scientific">Durusdinium trenchii</name>
    <dbReference type="NCBI Taxonomy" id="1381693"/>
    <lineage>
        <taxon>Eukaryota</taxon>
        <taxon>Sar</taxon>
        <taxon>Alveolata</taxon>
        <taxon>Dinophyceae</taxon>
        <taxon>Suessiales</taxon>
        <taxon>Symbiodiniaceae</taxon>
        <taxon>Durusdinium</taxon>
    </lineage>
</organism>
<dbReference type="PANTHER" id="PTHR10468">
    <property type="entry name" value="PROTEIN O-LINKED-MANNOSE BETA-1,2-N-ACETYLGLUCOSAMINYLTRANSFERASE 1/ALPHA-1,3-MANNOSYL-GLYCOPROTEIN 2-BETA-N-ACETYLGLUCOSAMINYLTRANSFERASE"/>
    <property type="match status" value="1"/>
</dbReference>
<feature type="domain" description="Replication factor A C-terminal" evidence="18">
    <location>
        <begin position="428"/>
        <end position="505"/>
    </location>
</feature>
<dbReference type="Pfam" id="PF03071">
    <property type="entry name" value="GNT-I"/>
    <property type="match status" value="1"/>
</dbReference>
<evidence type="ECO:0000256" key="15">
    <source>
        <dbReference type="ARBA" id="ARBA00038949"/>
    </source>
</evidence>
<feature type="domain" description="Replication protein A OB" evidence="19">
    <location>
        <begin position="280"/>
        <end position="348"/>
    </location>
</feature>
<name>A0ABP0RSM7_9DINO</name>
<dbReference type="InterPro" id="IPR052261">
    <property type="entry name" value="Glycosyltransferase_13"/>
</dbReference>
<keyword evidence="10" id="KW-1133">Transmembrane helix</keyword>
<accession>A0ABP0RSM7</accession>
<dbReference type="Pfam" id="PF08646">
    <property type="entry name" value="Rep_fac-A_C"/>
    <property type="match status" value="1"/>
</dbReference>
<dbReference type="Pfam" id="PF16900">
    <property type="entry name" value="REPA_OB_2"/>
    <property type="match status" value="1"/>
</dbReference>
<dbReference type="PANTHER" id="PTHR10468:SF0">
    <property type="entry name" value="ALPHA-1,3-MANNOSYL-GLYCOPROTEIN 2-BETA-N-ACETYLGLUCOSAMINYLTRANSFERASE"/>
    <property type="match status" value="1"/>
</dbReference>
<keyword evidence="14" id="KW-0464">Manganese</keyword>
<keyword evidence="7" id="KW-0812">Transmembrane</keyword>
<keyword evidence="8" id="KW-0479">Metal-binding</keyword>
<keyword evidence="6" id="KW-0808">Transferase</keyword>
<comment type="cofactor">
    <cofactor evidence="1">
        <name>Mn(2+)</name>
        <dbReference type="ChEBI" id="CHEBI:29035"/>
    </cofactor>
</comment>
<evidence type="ECO:0000259" key="18">
    <source>
        <dbReference type="Pfam" id="PF08646"/>
    </source>
</evidence>
<comment type="similarity">
    <text evidence="4">Belongs to the glycosyltransferase 13 family.</text>
</comment>
<evidence type="ECO:0000256" key="14">
    <source>
        <dbReference type="ARBA" id="ARBA00023211"/>
    </source>
</evidence>
<keyword evidence="9" id="KW-0735">Signal-anchor</keyword>
<comment type="subcellular location">
    <subcellularLocation>
        <location evidence="2">Golgi apparatus membrane</location>
        <topology evidence="2">Single-pass type II membrane protein</topology>
    </subcellularLocation>
</comment>
<dbReference type="InterPro" id="IPR012340">
    <property type="entry name" value="NA-bd_OB-fold"/>
</dbReference>
<keyword evidence="12" id="KW-0238">DNA-binding</keyword>
<evidence type="ECO:0000256" key="3">
    <source>
        <dbReference type="ARBA" id="ARBA00004922"/>
    </source>
</evidence>
<evidence type="ECO:0000256" key="1">
    <source>
        <dbReference type="ARBA" id="ARBA00001936"/>
    </source>
</evidence>
<evidence type="ECO:0000256" key="9">
    <source>
        <dbReference type="ARBA" id="ARBA00022968"/>
    </source>
</evidence>
<gene>
    <name evidence="20" type="ORF">SCF082_LOCUS48175</name>
</gene>
<sequence>MSHTKAVVATDLVHAHGVPYNSADNFLRVLSEREAAAGKKAMSLIRLRQEIECDATSLGRFFVKPDNIFYADQIQDLQQKKRACLKSYPVHVRVVGAIQRGGLMVVKFMTPKVTLPKARPPVESIREIDRSGLAKYIGADKNTAIYSDGAPSWRTFAKKLKIPVAQVSHQQRQYAVQLRRAPRPKLSKVGGTQCIDAAWGSLKRFMPKQVKRKGKMKGVSCMNATLERRVYQWLWRKNLRADGDVTGQEFLLHLSKACGEIRASFFNEAAEKFFDLMEAESAKRNFVKRNLTIADDSAMSMIVTIWAERAQKEDTVFKGNPVVVMKGVMVKEWQGGRSGSLTEGGLMVMQPDIPEAKAVSAWWQSTGHAQEITFISQTNGLPGPRASGKTMDIMQMKQASEQMVTEQETFSIYCRLAAVQTRKRDEVQPLVYNACMELKDGMNGRTLPCNRRVDENGFCAVCDKKGKAGPRLNLRCRFEDASGNCWLTTFHPAAEKILALSAQEVLLAFMTALIGLYLALSDTENERTTVQRLRRAHSATLHAVERASRAVRGAVHSPTPARSTSKSVSQSVANSVLGIASSKTLAQAPEPAWHPEILEPLARGGSGIVILAHDKPDTLARCLDSLSKQPDLGLFALTVSLDHEPSFAKMEATVRASSTGHQINVWKKPDDPKQKVPVAKIAAHFHFALLQSFEVAKYEFAIFIENDLILAPDFLWYFRLAAPLLDRDPSLWCVSSWNDNGFQEIVSDELRLFRTDYFPGLGWMIRNDTWVLLRPLWPSFPSTGWDHWLRHGVPELRSRDCVAPEVPRSKHVDTKGTNVKAGNGIFKLLEKMAFSKLPHGQLKEVSYLLRDSYEAHMQKLIQEAALVSNVDVLRLRSTAQSTHHYKIPYAREDFATVAKKLQLYPGQPRGARRGVILTQHPQSRVKIALVDRRQA</sequence>
<evidence type="ECO:0000256" key="2">
    <source>
        <dbReference type="ARBA" id="ARBA00004323"/>
    </source>
</evidence>
<comment type="caution">
    <text evidence="20">The sequence shown here is derived from an EMBL/GenBank/DDBJ whole genome shotgun (WGS) entry which is preliminary data.</text>
</comment>
<proteinExistence type="inferred from homology"/>
<protein>
    <recommendedName>
        <fullName evidence="15">alpha-1,3-mannosyl-glycoprotein 2-beta-N-acetylglucosaminyltransferase</fullName>
        <ecNumber evidence="15">2.4.1.101</ecNumber>
    </recommendedName>
    <alternativeName>
        <fullName evidence="16">N-glycosyl-oligosaccharide-glycoprotein N-acetylglucosaminyltransferase I</fullName>
    </alternativeName>
</protein>
<evidence type="ECO:0000256" key="7">
    <source>
        <dbReference type="ARBA" id="ARBA00022692"/>
    </source>
</evidence>
<comment type="pathway">
    <text evidence="3">Protein modification; protein glycosylation.</text>
</comment>
<dbReference type="SUPFAM" id="SSF53448">
    <property type="entry name" value="Nucleotide-diphospho-sugar transferases"/>
    <property type="match status" value="1"/>
</dbReference>
<dbReference type="Gene3D" id="3.90.550.10">
    <property type="entry name" value="Spore Coat Polysaccharide Biosynthesis Protein SpsA, Chain A"/>
    <property type="match status" value="1"/>
</dbReference>
<dbReference type="InterPro" id="IPR013955">
    <property type="entry name" value="Rep_factor-A_C"/>
</dbReference>
<evidence type="ECO:0000256" key="8">
    <source>
        <dbReference type="ARBA" id="ARBA00022723"/>
    </source>
</evidence>
<dbReference type="InterPro" id="IPR031657">
    <property type="entry name" value="REPA_OB_2"/>
</dbReference>
<evidence type="ECO:0000256" key="11">
    <source>
        <dbReference type="ARBA" id="ARBA00023034"/>
    </source>
</evidence>
<evidence type="ECO:0000259" key="19">
    <source>
        <dbReference type="Pfam" id="PF16900"/>
    </source>
</evidence>
<dbReference type="InterPro" id="IPR004139">
    <property type="entry name" value="Glyco_trans_13"/>
</dbReference>
<evidence type="ECO:0000256" key="6">
    <source>
        <dbReference type="ARBA" id="ARBA00022679"/>
    </source>
</evidence>
<dbReference type="SUPFAM" id="SSF50249">
    <property type="entry name" value="Nucleic acid-binding proteins"/>
    <property type="match status" value="2"/>
</dbReference>
<evidence type="ECO:0000256" key="13">
    <source>
        <dbReference type="ARBA" id="ARBA00023136"/>
    </source>
</evidence>
<keyword evidence="11" id="KW-0333">Golgi apparatus</keyword>
<reference evidence="20 21" key="1">
    <citation type="submission" date="2024-02" db="EMBL/GenBank/DDBJ databases">
        <authorList>
            <person name="Chen Y."/>
            <person name="Shah S."/>
            <person name="Dougan E. K."/>
            <person name="Thang M."/>
            <person name="Chan C."/>
        </authorList>
    </citation>
    <scope>NUCLEOTIDE SEQUENCE [LARGE SCALE GENOMIC DNA]</scope>
</reference>
<dbReference type="InterPro" id="IPR029044">
    <property type="entry name" value="Nucleotide-diphossugar_trans"/>
</dbReference>
<evidence type="ECO:0000256" key="10">
    <source>
        <dbReference type="ARBA" id="ARBA00022989"/>
    </source>
</evidence>
<evidence type="ECO:0000313" key="20">
    <source>
        <dbReference type="EMBL" id="CAK9103130.1"/>
    </source>
</evidence>
<keyword evidence="5" id="KW-0328">Glycosyltransferase</keyword>
<evidence type="ECO:0000313" key="21">
    <source>
        <dbReference type="Proteomes" id="UP001642464"/>
    </source>
</evidence>
<comment type="catalytic activity">
    <reaction evidence="17">
        <text>N(4)-(alpha-D-Man-(1-&gt;3)-[alpha-D-Man-(1-&gt;3)-[alpha-D-Man-(1-&gt;6)]-alpha-D-Man-(1-&gt;6)]-beta-D-Man-(1-&gt;4)-beta-D-GlcNAc-(1-&gt;4)-beta-D-GlcNAc)-L-asparaginyl-[protein] (N-glucan mannose isomer 5A1,2) + UDP-N-acetyl-alpha-D-glucosamine = N(4)-{beta-D-GlcNAc-(1-&gt;2)-alpha-D-Man-(1-&gt;3)-[alpha-D-Man-(1-&gt;3)-[alpha-D-Man-(1-&gt;6)]-alpha-D-Man-(1-&gt;6)]-beta-D-Man-(1-&gt;4)-beta-D-GlcNAc-(1-&gt;4)-beta-D-GlcNAc}-L-asparaginyl-[protein] + UDP + H(+)</text>
        <dbReference type="Rhea" id="RHEA:11456"/>
        <dbReference type="Rhea" id="RHEA-COMP:14367"/>
        <dbReference type="Rhea" id="RHEA-COMP:14368"/>
        <dbReference type="ChEBI" id="CHEBI:15378"/>
        <dbReference type="ChEBI" id="CHEBI:57705"/>
        <dbReference type="ChEBI" id="CHEBI:58223"/>
        <dbReference type="ChEBI" id="CHEBI:59087"/>
        <dbReference type="ChEBI" id="CHEBI:60625"/>
        <dbReference type="EC" id="2.4.1.101"/>
    </reaction>
</comment>
<evidence type="ECO:0000256" key="17">
    <source>
        <dbReference type="ARBA" id="ARBA00049421"/>
    </source>
</evidence>
<keyword evidence="21" id="KW-1185">Reference proteome</keyword>
<dbReference type="EC" id="2.4.1.101" evidence="15"/>
<evidence type="ECO:0000256" key="12">
    <source>
        <dbReference type="ARBA" id="ARBA00023125"/>
    </source>
</evidence>
<dbReference type="EMBL" id="CAXAMM010042128">
    <property type="protein sequence ID" value="CAK9103130.1"/>
    <property type="molecule type" value="Genomic_DNA"/>
</dbReference>
<keyword evidence="13" id="KW-0472">Membrane</keyword>
<evidence type="ECO:0000256" key="4">
    <source>
        <dbReference type="ARBA" id="ARBA00006492"/>
    </source>
</evidence>
<dbReference type="Gene3D" id="2.40.50.140">
    <property type="entry name" value="Nucleic acid-binding proteins"/>
    <property type="match status" value="2"/>
</dbReference>
<evidence type="ECO:0000256" key="5">
    <source>
        <dbReference type="ARBA" id="ARBA00022676"/>
    </source>
</evidence>
<dbReference type="Proteomes" id="UP001642464">
    <property type="component" value="Unassembled WGS sequence"/>
</dbReference>